<keyword evidence="1" id="KW-0472">Membrane</keyword>
<feature type="transmembrane region" description="Helical" evidence="1">
    <location>
        <begin position="260"/>
        <end position="277"/>
    </location>
</feature>
<name>A0A350HC47_UNCW3</name>
<protein>
    <recommendedName>
        <fullName evidence="4">NADH-quinone oxidoreductase subunit H</fullName>
    </recommendedName>
</protein>
<comment type="caution">
    <text evidence="2">The sequence shown here is derived from an EMBL/GenBank/DDBJ whole genome shotgun (WGS) entry which is preliminary data.</text>
</comment>
<feature type="transmembrane region" description="Helical" evidence="1">
    <location>
        <begin position="164"/>
        <end position="182"/>
    </location>
</feature>
<sequence length="280" mass="32070">MIYFINTAILLIVFIVSAEIIDKIISVRMCGRRIPPIRHLIFDGADVCLQRTDMKLLITAAPFILTAFSMPSHNEFYSFNGSCLNIMLLFLTFPFGYGYLIYRHANKIQTRKFNIVVISYFINLFSFFVIYLVMMDISGIKDMNGFIFLQQGGADRWLMYKNPLMFFPALISLYATSGFSPFSGMTKDAVRDLNYIDEKAERVLITLGYLSRYSLFVFFADIFLGGAANILTMFIKVIILNSVFTVISMLFPKIGMKNTIFFNIFLLSLVIVIRVIWGAL</sequence>
<reference evidence="2 3" key="1">
    <citation type="journal article" date="2018" name="Nat. Biotechnol.">
        <title>A standardized bacterial taxonomy based on genome phylogeny substantially revises the tree of life.</title>
        <authorList>
            <person name="Parks D.H."/>
            <person name="Chuvochina M."/>
            <person name="Waite D.W."/>
            <person name="Rinke C."/>
            <person name="Skarshewski A."/>
            <person name="Chaumeil P.A."/>
            <person name="Hugenholtz P."/>
        </authorList>
    </citation>
    <scope>NUCLEOTIDE SEQUENCE [LARGE SCALE GENOMIC DNA]</scope>
    <source>
        <strain evidence="2">UBA9956</strain>
    </source>
</reference>
<organism evidence="2 3">
    <name type="scientific">candidate division WOR-3 bacterium</name>
    <dbReference type="NCBI Taxonomy" id="2052148"/>
    <lineage>
        <taxon>Bacteria</taxon>
        <taxon>Bacteria division WOR-3</taxon>
    </lineage>
</organism>
<feature type="transmembrane region" description="Helical" evidence="1">
    <location>
        <begin position="203"/>
        <end position="224"/>
    </location>
</feature>
<keyword evidence="1" id="KW-0812">Transmembrane</keyword>
<evidence type="ECO:0000256" key="1">
    <source>
        <dbReference type="SAM" id="Phobius"/>
    </source>
</evidence>
<dbReference type="EMBL" id="DMZY01000239">
    <property type="protein sequence ID" value="HAV93113.1"/>
    <property type="molecule type" value="Genomic_DNA"/>
</dbReference>
<proteinExistence type="predicted"/>
<feature type="transmembrane region" description="Helical" evidence="1">
    <location>
        <begin position="113"/>
        <end position="134"/>
    </location>
</feature>
<gene>
    <name evidence="2" type="ORF">DCW38_08045</name>
</gene>
<feature type="transmembrane region" description="Helical" evidence="1">
    <location>
        <begin position="6"/>
        <end position="25"/>
    </location>
</feature>
<keyword evidence="1" id="KW-1133">Transmembrane helix</keyword>
<dbReference type="Proteomes" id="UP000264062">
    <property type="component" value="Unassembled WGS sequence"/>
</dbReference>
<evidence type="ECO:0000313" key="2">
    <source>
        <dbReference type="EMBL" id="HAV93113.1"/>
    </source>
</evidence>
<accession>A0A350HC47</accession>
<evidence type="ECO:0008006" key="4">
    <source>
        <dbReference type="Google" id="ProtNLM"/>
    </source>
</evidence>
<dbReference type="AlphaFoldDB" id="A0A350HC47"/>
<evidence type="ECO:0000313" key="3">
    <source>
        <dbReference type="Proteomes" id="UP000264062"/>
    </source>
</evidence>
<feature type="transmembrane region" description="Helical" evidence="1">
    <location>
        <begin position="230"/>
        <end position="251"/>
    </location>
</feature>
<feature type="transmembrane region" description="Helical" evidence="1">
    <location>
        <begin position="79"/>
        <end position="101"/>
    </location>
</feature>